<keyword evidence="2" id="KW-1185">Reference proteome</keyword>
<comment type="caution">
    <text evidence="1">The sequence shown here is derived from an EMBL/GenBank/DDBJ whole genome shotgun (WGS) entry which is preliminary data.</text>
</comment>
<dbReference type="EMBL" id="PDOF01000002">
    <property type="protein sequence ID" value="PYZ96575.1"/>
    <property type="molecule type" value="Genomic_DNA"/>
</dbReference>
<name>A0A2W0HGN0_9BACI</name>
<dbReference type="AlphaFoldDB" id="A0A2W0HGN0"/>
<proteinExistence type="predicted"/>
<sequence>MTHRLHLVKMVSTERMKILFFQAGQDRKKRSGDFSTYTGISLAFNERKERCMISQFQLKISQFSTRL</sequence>
<dbReference type="Proteomes" id="UP000248066">
    <property type="component" value="Unassembled WGS sequence"/>
</dbReference>
<protein>
    <submittedName>
        <fullName evidence="1">Uncharacterized protein</fullName>
    </submittedName>
</protein>
<reference evidence="1 2" key="1">
    <citation type="submission" date="2017-10" db="EMBL/GenBank/DDBJ databases">
        <title>Bacillus sp. nov., a halophilic bacterium isolated from a Yangshapao Lake.</title>
        <authorList>
            <person name="Wang H."/>
        </authorList>
    </citation>
    <scope>NUCLEOTIDE SEQUENCE [LARGE SCALE GENOMIC DNA]</scope>
    <source>
        <strain evidence="1 2">YSP-3</strain>
    </source>
</reference>
<evidence type="ECO:0000313" key="1">
    <source>
        <dbReference type="EMBL" id="PYZ96575.1"/>
    </source>
</evidence>
<evidence type="ECO:0000313" key="2">
    <source>
        <dbReference type="Proteomes" id="UP000248066"/>
    </source>
</evidence>
<accession>A0A2W0HGN0</accession>
<organism evidence="1 2">
    <name type="scientific">Alteribacter lacisalsi</name>
    <dbReference type="NCBI Taxonomy" id="2045244"/>
    <lineage>
        <taxon>Bacteria</taxon>
        <taxon>Bacillati</taxon>
        <taxon>Bacillota</taxon>
        <taxon>Bacilli</taxon>
        <taxon>Bacillales</taxon>
        <taxon>Bacillaceae</taxon>
        <taxon>Alteribacter</taxon>
    </lineage>
</organism>
<gene>
    <name evidence="1" type="ORF">CR205_12750</name>
</gene>